<sequence length="100" mass="11056">MGDAGGQVTLDDISRHHKLSYETKIVEIGLVVGAGGFLQGLPIDNEQRRIFFSISIENGSGVGQSTLHYKSRRHKLSYNTKIVEIRRVVVAGEMSKGFRP</sequence>
<organism evidence="1 2">
    <name type="scientific">Araneus ventricosus</name>
    <name type="common">Orbweaver spider</name>
    <name type="synonym">Epeira ventricosa</name>
    <dbReference type="NCBI Taxonomy" id="182803"/>
    <lineage>
        <taxon>Eukaryota</taxon>
        <taxon>Metazoa</taxon>
        <taxon>Ecdysozoa</taxon>
        <taxon>Arthropoda</taxon>
        <taxon>Chelicerata</taxon>
        <taxon>Arachnida</taxon>
        <taxon>Araneae</taxon>
        <taxon>Araneomorphae</taxon>
        <taxon>Entelegynae</taxon>
        <taxon>Araneoidea</taxon>
        <taxon>Araneidae</taxon>
        <taxon>Araneus</taxon>
    </lineage>
</organism>
<protein>
    <submittedName>
        <fullName evidence="1">Uncharacterized protein</fullName>
    </submittedName>
</protein>
<evidence type="ECO:0000313" key="1">
    <source>
        <dbReference type="EMBL" id="GBM57854.1"/>
    </source>
</evidence>
<keyword evidence="2" id="KW-1185">Reference proteome</keyword>
<gene>
    <name evidence="1" type="ORF">AVEN_258509_1</name>
</gene>
<name>A0A4Y2H0K2_ARAVE</name>
<comment type="caution">
    <text evidence="1">The sequence shown here is derived from an EMBL/GenBank/DDBJ whole genome shotgun (WGS) entry which is preliminary data.</text>
</comment>
<accession>A0A4Y2H0K2</accession>
<proteinExistence type="predicted"/>
<dbReference type="AlphaFoldDB" id="A0A4Y2H0K2"/>
<dbReference type="Proteomes" id="UP000499080">
    <property type="component" value="Unassembled WGS sequence"/>
</dbReference>
<reference evidence="1 2" key="1">
    <citation type="journal article" date="2019" name="Sci. Rep.">
        <title>Orb-weaving spider Araneus ventricosus genome elucidates the spidroin gene catalogue.</title>
        <authorList>
            <person name="Kono N."/>
            <person name="Nakamura H."/>
            <person name="Ohtoshi R."/>
            <person name="Moran D.A.P."/>
            <person name="Shinohara A."/>
            <person name="Yoshida Y."/>
            <person name="Fujiwara M."/>
            <person name="Mori M."/>
            <person name="Tomita M."/>
            <person name="Arakawa K."/>
        </authorList>
    </citation>
    <scope>NUCLEOTIDE SEQUENCE [LARGE SCALE GENOMIC DNA]</scope>
</reference>
<dbReference type="EMBL" id="BGPR01001610">
    <property type="protein sequence ID" value="GBM57854.1"/>
    <property type="molecule type" value="Genomic_DNA"/>
</dbReference>
<evidence type="ECO:0000313" key="2">
    <source>
        <dbReference type="Proteomes" id="UP000499080"/>
    </source>
</evidence>